<dbReference type="STRING" id="3076.A0A2P6TGQ0"/>
<name>A0A2P6TGQ0_CHLSO</name>
<keyword evidence="3" id="KW-1185">Reference proteome</keyword>
<dbReference type="GO" id="GO:0004812">
    <property type="term" value="F:aminoacyl-tRNA ligase activity"/>
    <property type="evidence" value="ECO:0007669"/>
    <property type="project" value="UniProtKB-KW"/>
</dbReference>
<dbReference type="SUPFAM" id="SSF55826">
    <property type="entry name" value="YbaK/ProRS associated domain"/>
    <property type="match status" value="1"/>
</dbReference>
<proteinExistence type="predicted"/>
<evidence type="ECO:0000259" key="1">
    <source>
        <dbReference type="Pfam" id="PF04073"/>
    </source>
</evidence>
<reference evidence="2 3" key="1">
    <citation type="journal article" date="2018" name="Plant J.">
        <title>Genome sequences of Chlorella sorokiniana UTEX 1602 and Micractinium conductrix SAG 241.80: implications to maltose excretion by a green alga.</title>
        <authorList>
            <person name="Arriola M.B."/>
            <person name="Velmurugan N."/>
            <person name="Zhang Y."/>
            <person name="Plunkett M.H."/>
            <person name="Hondzo H."/>
            <person name="Barney B.M."/>
        </authorList>
    </citation>
    <scope>NUCLEOTIDE SEQUENCE [LARGE SCALE GENOMIC DNA]</scope>
    <source>
        <strain evidence="3">UTEX 1602</strain>
    </source>
</reference>
<dbReference type="EMBL" id="LHPG02000017">
    <property type="protein sequence ID" value="PRW33285.1"/>
    <property type="molecule type" value="Genomic_DNA"/>
</dbReference>
<evidence type="ECO:0000313" key="2">
    <source>
        <dbReference type="EMBL" id="PRW33285.1"/>
    </source>
</evidence>
<accession>A0A2P6TGQ0</accession>
<comment type="caution">
    <text evidence="2">The sequence shown here is derived from an EMBL/GenBank/DDBJ whole genome shotgun (WGS) entry which is preliminary data.</text>
</comment>
<dbReference type="AlphaFoldDB" id="A0A2P6TGQ0"/>
<dbReference type="Proteomes" id="UP000239899">
    <property type="component" value="Unassembled WGS sequence"/>
</dbReference>
<dbReference type="Gene3D" id="3.90.960.10">
    <property type="entry name" value="YbaK/aminoacyl-tRNA synthetase-associated domain"/>
    <property type="match status" value="1"/>
</dbReference>
<evidence type="ECO:0000313" key="3">
    <source>
        <dbReference type="Proteomes" id="UP000239899"/>
    </source>
</evidence>
<organism evidence="2 3">
    <name type="scientific">Chlorella sorokiniana</name>
    <name type="common">Freshwater green alga</name>
    <dbReference type="NCBI Taxonomy" id="3076"/>
    <lineage>
        <taxon>Eukaryota</taxon>
        <taxon>Viridiplantae</taxon>
        <taxon>Chlorophyta</taxon>
        <taxon>core chlorophytes</taxon>
        <taxon>Trebouxiophyceae</taxon>
        <taxon>Chlorellales</taxon>
        <taxon>Chlorellaceae</taxon>
        <taxon>Chlorella clade</taxon>
        <taxon>Chlorella</taxon>
    </lineage>
</organism>
<dbReference type="Pfam" id="PF04073">
    <property type="entry name" value="tRNA_edit"/>
    <property type="match status" value="1"/>
</dbReference>
<dbReference type="OrthoDB" id="1058301at2759"/>
<protein>
    <submittedName>
        <fullName evidence="2">Prolyl-tRNA synthetase</fullName>
    </submittedName>
</protein>
<dbReference type="PANTHER" id="PTHR30411">
    <property type="entry name" value="CYTOPLASMIC PROTEIN"/>
    <property type="match status" value="1"/>
</dbReference>
<dbReference type="GO" id="GO:0002161">
    <property type="term" value="F:aminoacyl-tRNA deacylase activity"/>
    <property type="evidence" value="ECO:0007669"/>
    <property type="project" value="InterPro"/>
</dbReference>
<gene>
    <name evidence="2" type="ORF">C2E21_7881</name>
</gene>
<dbReference type="PANTHER" id="PTHR30411:SF4">
    <property type="entry name" value="YBAK_AMINOACYL-TRNA SYNTHETASE-ASSOCIATED DOMAIN-CONTAINING PROTEIN"/>
    <property type="match status" value="1"/>
</dbReference>
<feature type="domain" description="YbaK/aminoacyl-tRNA synthetase-associated" evidence="1">
    <location>
        <begin position="141"/>
        <end position="266"/>
    </location>
</feature>
<dbReference type="CDD" id="cd04332">
    <property type="entry name" value="YbaK_like"/>
    <property type="match status" value="1"/>
</dbReference>
<dbReference type="InterPro" id="IPR007214">
    <property type="entry name" value="YbaK/aa-tRNA-synth-assoc-dom"/>
</dbReference>
<sequence>MSTLAALTSRLDAVLARLSQLELDVGVTPADGLAARQLAVLDRIARLEAACGLAAAAAAAAAASALPAAAASPAALPLSAGAALLPEVTEVDRSGSKVQQRLQAELLELGLTRHKFVRAPPEYYDRPLEFRQGIVGAASIHHLCKSIVIENTRAHSSVTDCSDPHNSKYYLVVVQYTARFSAEKMKKHVHRLGGGKFGIKWYNMRLAPEAVSDELTGFEHNGVSPIALKTRLPIVMSHKIAELRPDVFFLGAGEVDLKVGFSAADFVAAYKPMVMDITYDEGDESASETSSMAG</sequence>
<dbReference type="InterPro" id="IPR036754">
    <property type="entry name" value="YbaK/aa-tRNA-synt-asso_dom_sf"/>
</dbReference>